<evidence type="ECO:0000259" key="2">
    <source>
        <dbReference type="Pfam" id="PF00892"/>
    </source>
</evidence>
<feature type="domain" description="EamA" evidence="2">
    <location>
        <begin position="147"/>
        <end position="272"/>
    </location>
</feature>
<dbReference type="GO" id="GO:0016020">
    <property type="term" value="C:membrane"/>
    <property type="evidence" value="ECO:0007669"/>
    <property type="project" value="InterPro"/>
</dbReference>
<dbReference type="SUPFAM" id="SSF103481">
    <property type="entry name" value="Multidrug resistance efflux transporter EmrE"/>
    <property type="match status" value="2"/>
</dbReference>
<feature type="transmembrane region" description="Helical" evidence="1">
    <location>
        <begin position="174"/>
        <end position="198"/>
    </location>
</feature>
<evidence type="ECO:0000313" key="3">
    <source>
        <dbReference type="EMBL" id="SDL51290.1"/>
    </source>
</evidence>
<dbReference type="Proteomes" id="UP000199107">
    <property type="component" value="Unassembled WGS sequence"/>
</dbReference>
<dbReference type="OrthoDB" id="148351at2"/>
<dbReference type="AlphaFoldDB" id="A0A1G9KN80"/>
<keyword evidence="1" id="KW-1133">Transmembrane helix</keyword>
<proteinExistence type="predicted"/>
<organism evidence="3 4">
    <name type="scientific">Franzmannia pantelleriensis</name>
    <dbReference type="NCBI Taxonomy" id="48727"/>
    <lineage>
        <taxon>Bacteria</taxon>
        <taxon>Pseudomonadati</taxon>
        <taxon>Pseudomonadota</taxon>
        <taxon>Gammaproteobacteria</taxon>
        <taxon>Oceanospirillales</taxon>
        <taxon>Halomonadaceae</taxon>
        <taxon>Franzmannia</taxon>
    </lineage>
</organism>
<dbReference type="InterPro" id="IPR037185">
    <property type="entry name" value="EmrE-like"/>
</dbReference>
<dbReference type="STRING" id="48727.SAMN05192555_10519"/>
<feature type="domain" description="EamA" evidence="2">
    <location>
        <begin position="6"/>
        <end position="138"/>
    </location>
</feature>
<protein>
    <submittedName>
        <fullName evidence="3">EamA domain-containing membrane protein RarD</fullName>
    </submittedName>
</protein>
<feature type="transmembrane region" description="Helical" evidence="1">
    <location>
        <begin position="144"/>
        <end position="162"/>
    </location>
</feature>
<feature type="transmembrane region" description="Helical" evidence="1">
    <location>
        <begin position="39"/>
        <end position="59"/>
    </location>
</feature>
<gene>
    <name evidence="3" type="ORF">SAMN05192555_10519</name>
</gene>
<dbReference type="Pfam" id="PF00892">
    <property type="entry name" value="EamA"/>
    <property type="match status" value="2"/>
</dbReference>
<dbReference type="PANTHER" id="PTHR22911:SF103">
    <property type="entry name" value="BLR2811 PROTEIN"/>
    <property type="match status" value="1"/>
</dbReference>
<dbReference type="EMBL" id="FNGH01000005">
    <property type="protein sequence ID" value="SDL51290.1"/>
    <property type="molecule type" value="Genomic_DNA"/>
</dbReference>
<reference evidence="4" key="1">
    <citation type="submission" date="2016-10" db="EMBL/GenBank/DDBJ databases">
        <authorList>
            <person name="Varghese N."/>
            <person name="Submissions S."/>
        </authorList>
    </citation>
    <scope>NUCLEOTIDE SEQUENCE [LARGE SCALE GENOMIC DNA]</scope>
    <source>
        <strain evidence="4">AAP</strain>
    </source>
</reference>
<evidence type="ECO:0000313" key="4">
    <source>
        <dbReference type="Proteomes" id="UP000199107"/>
    </source>
</evidence>
<dbReference type="PANTHER" id="PTHR22911">
    <property type="entry name" value="ACYL-MALONYL CONDENSING ENZYME-RELATED"/>
    <property type="match status" value="1"/>
</dbReference>
<feature type="transmembrane region" description="Helical" evidence="1">
    <location>
        <begin position="97"/>
        <end position="115"/>
    </location>
</feature>
<dbReference type="InterPro" id="IPR000620">
    <property type="entry name" value="EamA_dom"/>
</dbReference>
<feature type="transmembrane region" description="Helical" evidence="1">
    <location>
        <begin position="122"/>
        <end position="138"/>
    </location>
</feature>
<dbReference type="RefSeq" id="WP_089657873.1">
    <property type="nucleotide sequence ID" value="NZ_FNGH01000005.1"/>
</dbReference>
<feature type="transmembrane region" description="Helical" evidence="1">
    <location>
        <begin position="234"/>
        <end position="254"/>
    </location>
</feature>
<name>A0A1G9KN80_9GAMM</name>
<accession>A0A1G9KN80</accession>
<sequence>MSPSLQGILWMCAGVFCLSVGDAISKWLGEVHSPIQIIFFRTLISLPLIALIAHFNGGLRKLTTRRPGVHLLRGLLATGTMLCFVFGLVLLPLAETTAIAFAAPLFVTLLSVPLLGERVARLPLIAAIVGFIGVLVVVRPGGAGFQLGALVVVAAAMFYALVMITARRYGVREYLWAMVFYVTLVPLLVTGALLPWVWQTPWPAHWWGFIGAGIFGIGAMACLTLAFRHAPAALAAPFDYTGMFWAVLLGWWFWGEMPDLWVYVGTAIIIGSGLAIAYHERRTTIKRRPTA</sequence>
<dbReference type="Gene3D" id="1.10.3730.20">
    <property type="match status" value="1"/>
</dbReference>
<feature type="transmembrane region" description="Helical" evidence="1">
    <location>
        <begin position="71"/>
        <end position="91"/>
    </location>
</feature>
<keyword evidence="4" id="KW-1185">Reference proteome</keyword>
<keyword evidence="1" id="KW-0812">Transmembrane</keyword>
<feature type="transmembrane region" description="Helical" evidence="1">
    <location>
        <begin position="260"/>
        <end position="278"/>
    </location>
</feature>
<feature type="transmembrane region" description="Helical" evidence="1">
    <location>
        <begin position="204"/>
        <end position="227"/>
    </location>
</feature>
<keyword evidence="1" id="KW-0472">Membrane</keyword>
<evidence type="ECO:0000256" key="1">
    <source>
        <dbReference type="SAM" id="Phobius"/>
    </source>
</evidence>